<dbReference type="InterPro" id="IPR038670">
    <property type="entry name" value="HslJ-like_sf"/>
</dbReference>
<keyword evidence="2" id="KW-1185">Reference proteome</keyword>
<accession>A0A4U1C516</accession>
<organism evidence="1 2">
    <name type="scientific">Pedobacter cryophilus</name>
    <dbReference type="NCBI Taxonomy" id="2571271"/>
    <lineage>
        <taxon>Bacteria</taxon>
        <taxon>Pseudomonadati</taxon>
        <taxon>Bacteroidota</taxon>
        <taxon>Sphingobacteriia</taxon>
        <taxon>Sphingobacteriales</taxon>
        <taxon>Sphingobacteriaceae</taxon>
        <taxon>Pedobacter</taxon>
    </lineage>
</organism>
<protein>
    <submittedName>
        <fullName evidence="1">META domain-containing protein</fullName>
    </submittedName>
</protein>
<dbReference type="Proteomes" id="UP000308181">
    <property type="component" value="Unassembled WGS sequence"/>
</dbReference>
<dbReference type="RefSeq" id="WP_136825185.1">
    <property type="nucleotide sequence ID" value="NZ_SWBP01000001.1"/>
</dbReference>
<evidence type="ECO:0000313" key="1">
    <source>
        <dbReference type="EMBL" id="TKC00980.1"/>
    </source>
</evidence>
<dbReference type="OrthoDB" id="1437631at2"/>
<dbReference type="AlphaFoldDB" id="A0A4U1C516"/>
<name>A0A4U1C516_9SPHI</name>
<evidence type="ECO:0000313" key="2">
    <source>
        <dbReference type="Proteomes" id="UP000308181"/>
    </source>
</evidence>
<dbReference type="Gene3D" id="2.40.128.270">
    <property type="match status" value="1"/>
</dbReference>
<proteinExistence type="predicted"/>
<reference evidence="1 2" key="1">
    <citation type="submission" date="2019-04" db="EMBL/GenBank/DDBJ databases">
        <title>Pedobacter sp. AR-3-17 sp. nov., isolated from Arctic soil.</title>
        <authorList>
            <person name="Dahal R.H."/>
            <person name="Kim D.-U."/>
        </authorList>
    </citation>
    <scope>NUCLEOTIDE SEQUENCE [LARGE SCALE GENOMIC DNA]</scope>
    <source>
        <strain evidence="1 2">AR-3-17</strain>
    </source>
</reference>
<sequence length="152" mass="17189">MKSIKIFIISLISLGITFMSCTKKEIESASALNGTWKVVSYNDLILKTSLTKNSSNTWYDFNNGDISVNFNNSSSSKGTISGKNVTNQFSGEYSIMSENKIVIDNLISTEINEPQWAMMFHQIEKAENFNISGRKLTIFYNQNKNSIMLEKE</sequence>
<comment type="caution">
    <text evidence="1">The sequence shown here is derived from an EMBL/GenBank/DDBJ whole genome shotgun (WGS) entry which is preliminary data.</text>
</comment>
<gene>
    <name evidence="1" type="ORF">FA046_04710</name>
</gene>
<dbReference type="EMBL" id="SWBP01000001">
    <property type="protein sequence ID" value="TKC00980.1"/>
    <property type="molecule type" value="Genomic_DNA"/>
</dbReference>
<dbReference type="PROSITE" id="PS51257">
    <property type="entry name" value="PROKAR_LIPOPROTEIN"/>
    <property type="match status" value="1"/>
</dbReference>